<evidence type="ECO:0000313" key="3">
    <source>
        <dbReference type="Proteomes" id="UP001333102"/>
    </source>
</evidence>
<organism evidence="2 3">
    <name type="scientific">Geochorda subterranea</name>
    <dbReference type="NCBI Taxonomy" id="3109564"/>
    <lineage>
        <taxon>Bacteria</taxon>
        <taxon>Bacillati</taxon>
        <taxon>Bacillota</taxon>
        <taxon>Limnochordia</taxon>
        <taxon>Limnochordales</taxon>
        <taxon>Geochordaceae</taxon>
        <taxon>Geochorda</taxon>
    </lineage>
</organism>
<gene>
    <name evidence="2" type="ORF">VLY81_00010</name>
</gene>
<sequence length="332" mass="37338">MRRVNPLSAESYYVEAGQWLGTRIEDILRGSLFIDGLKKGLSPADAAERVRLFHFDYQDIPQAVREARRYVAPFITWAVKNIPNEMANLITQPSKYARVERAVRAWEVEREAPEEAEAPDYLALPVYVGRDALGRPVYSNILNTVAFYDLAEFLRSPEGMGRYILTQFGPTVTVPFEAATNYNLFTGEPISAPALKEAGIPDLRLLIGPIAGQPEGMAAEARTAEALRTIYRPLDVLSRITTSPDMEGALRQTLTSVRGYPSSPYEPFQDALALRDAQRELERQANNLRRQLLESLLSGNERQRQLVEARLAMLERQIEFLAQRAREVASGQ</sequence>
<dbReference type="EMBL" id="CP141614">
    <property type="protein sequence ID" value="WRP14591.1"/>
    <property type="molecule type" value="Genomic_DNA"/>
</dbReference>
<keyword evidence="1" id="KW-0175">Coiled coil</keyword>
<feature type="coiled-coil region" evidence="1">
    <location>
        <begin position="271"/>
        <end position="324"/>
    </location>
</feature>
<dbReference type="RefSeq" id="WP_324668942.1">
    <property type="nucleotide sequence ID" value="NZ_CP141614.1"/>
</dbReference>
<proteinExistence type="predicted"/>
<evidence type="ECO:0000256" key="1">
    <source>
        <dbReference type="SAM" id="Coils"/>
    </source>
</evidence>
<evidence type="ECO:0008006" key="4">
    <source>
        <dbReference type="Google" id="ProtNLM"/>
    </source>
</evidence>
<reference evidence="3" key="1">
    <citation type="submission" date="2023-12" db="EMBL/GenBank/DDBJ databases">
        <title>Novel isolates from deep terrestrial aquifers shed light on the physiology and ecology of the class Limnochordia.</title>
        <authorList>
            <person name="Karnachuk O.V."/>
            <person name="Lukina A.P."/>
            <person name="Avakyan M.R."/>
            <person name="Kadnikov V."/>
            <person name="Begmatov S."/>
            <person name="Beletsky A.V."/>
            <person name="Mardanov A.V."/>
            <person name="Ravin N.V."/>
        </authorList>
    </citation>
    <scope>NUCLEOTIDE SEQUENCE [LARGE SCALE GENOMIC DNA]</scope>
    <source>
        <strain evidence="3">LN</strain>
    </source>
</reference>
<protein>
    <recommendedName>
        <fullName evidence="4">Large polyvalent protein associated domain-containing protein</fullName>
    </recommendedName>
</protein>
<evidence type="ECO:0000313" key="2">
    <source>
        <dbReference type="EMBL" id="WRP14591.1"/>
    </source>
</evidence>
<dbReference type="Proteomes" id="UP001333102">
    <property type="component" value="Chromosome"/>
</dbReference>
<accession>A0ABZ1BP49</accession>
<keyword evidence="3" id="KW-1185">Reference proteome</keyword>
<name>A0ABZ1BP49_9FIRM</name>